<dbReference type="Proteomes" id="UP000062043">
    <property type="component" value="Chromosome"/>
</dbReference>
<dbReference type="PATRIC" id="fig|1432656.3.peg.414"/>
<dbReference type="RefSeq" id="WP_062370568.1">
    <property type="nucleotide sequence ID" value="NZ_CP007140.1"/>
</dbReference>
<dbReference type="EMBL" id="CP007140">
    <property type="protein sequence ID" value="AJC72656.1"/>
    <property type="molecule type" value="Genomic_DNA"/>
</dbReference>
<name>A0A0X1KN40_9EURY</name>
<dbReference type="AlphaFoldDB" id="A0A0X1KN40"/>
<gene>
    <name evidence="1" type="ORF">X802_02120</name>
</gene>
<protein>
    <submittedName>
        <fullName evidence="1">Uncharacterized protein</fullName>
    </submittedName>
</protein>
<dbReference type="GeneID" id="27134451"/>
<evidence type="ECO:0000313" key="1">
    <source>
        <dbReference type="EMBL" id="AJC72656.1"/>
    </source>
</evidence>
<accession>A0A0X1KN40</accession>
<dbReference type="OrthoDB" id="95873at2157"/>
<organism evidence="1 2">
    <name type="scientific">Thermococcus guaymasensis DSM 11113</name>
    <dbReference type="NCBI Taxonomy" id="1432656"/>
    <lineage>
        <taxon>Archaea</taxon>
        <taxon>Methanobacteriati</taxon>
        <taxon>Methanobacteriota</taxon>
        <taxon>Thermococci</taxon>
        <taxon>Thermococcales</taxon>
        <taxon>Thermococcaceae</taxon>
        <taxon>Thermococcus</taxon>
    </lineage>
</organism>
<dbReference type="KEGG" id="tgy:X802_02120"/>
<dbReference type="STRING" id="1432656.X802_02120"/>
<proteinExistence type="predicted"/>
<sequence>MSWKKTLTVIFLVSLSLSAFSSAFGLAYWTPLKASNHARIRLDSADQLLKFAGVVNRSVIYSFDVFWPMQPGKTRVQAWVEGIACTKENYTIEIVTMDGRVFNGTEISSFVIERKDPFMYFHVKLVIPPSCTVLPSRDGPGVVIDAKKE</sequence>
<evidence type="ECO:0000313" key="2">
    <source>
        <dbReference type="Proteomes" id="UP000062043"/>
    </source>
</evidence>
<keyword evidence="2" id="KW-1185">Reference proteome</keyword>
<reference evidence="1 2" key="1">
    <citation type="submission" date="2014-01" db="EMBL/GenBank/DDBJ databases">
        <title>Genome sequencing of Thermococcus guaymasensis.</title>
        <authorList>
            <person name="Zhang X."/>
            <person name="Alvare G."/>
            <person name="Fristensky B."/>
            <person name="Chen L."/>
            <person name="Suen T."/>
            <person name="Chen Q."/>
            <person name="Ma K."/>
        </authorList>
    </citation>
    <scope>NUCLEOTIDE SEQUENCE [LARGE SCALE GENOMIC DNA]</scope>
    <source>
        <strain evidence="1 2">DSM 11113</strain>
    </source>
</reference>